<dbReference type="Proteomes" id="UP001358586">
    <property type="component" value="Chromosome 2"/>
</dbReference>
<proteinExistence type="predicted"/>
<dbReference type="EMBL" id="JARKNE010000002">
    <property type="protein sequence ID" value="KAK5843498.1"/>
    <property type="molecule type" value="Genomic_DNA"/>
</dbReference>
<reference evidence="1 2" key="1">
    <citation type="submission" date="2023-03" db="EMBL/GenBank/DDBJ databases">
        <title>WGS of Gossypium arboreum.</title>
        <authorList>
            <person name="Yu D."/>
        </authorList>
    </citation>
    <scope>NUCLEOTIDE SEQUENCE [LARGE SCALE GENOMIC DNA]</scope>
    <source>
        <tissue evidence="1">Leaf</tissue>
    </source>
</reference>
<keyword evidence="2" id="KW-1185">Reference proteome</keyword>
<gene>
    <name evidence="1" type="ORF">PVK06_005955</name>
</gene>
<evidence type="ECO:0000313" key="1">
    <source>
        <dbReference type="EMBL" id="KAK5843498.1"/>
    </source>
</evidence>
<accession>A0ABR0QX09</accession>
<organism evidence="1 2">
    <name type="scientific">Gossypium arboreum</name>
    <name type="common">Tree cotton</name>
    <name type="synonym">Gossypium nanking</name>
    <dbReference type="NCBI Taxonomy" id="29729"/>
    <lineage>
        <taxon>Eukaryota</taxon>
        <taxon>Viridiplantae</taxon>
        <taxon>Streptophyta</taxon>
        <taxon>Embryophyta</taxon>
        <taxon>Tracheophyta</taxon>
        <taxon>Spermatophyta</taxon>
        <taxon>Magnoliopsida</taxon>
        <taxon>eudicotyledons</taxon>
        <taxon>Gunneridae</taxon>
        <taxon>Pentapetalae</taxon>
        <taxon>rosids</taxon>
        <taxon>malvids</taxon>
        <taxon>Malvales</taxon>
        <taxon>Malvaceae</taxon>
        <taxon>Malvoideae</taxon>
        <taxon>Gossypium</taxon>
    </lineage>
</organism>
<comment type="caution">
    <text evidence="1">The sequence shown here is derived from an EMBL/GenBank/DDBJ whole genome shotgun (WGS) entry which is preliminary data.</text>
</comment>
<protein>
    <submittedName>
        <fullName evidence="1">Uncharacterized protein</fullName>
    </submittedName>
</protein>
<sequence>MYVDVATISNPENLVMGGVCRDNVESWLFGFIGKLGYWHITKVEFYAIYNGLLLIFYELGIPRAFDVIKLVHPSTTLPKIIQEDIIGVTRPRAIIT</sequence>
<evidence type="ECO:0000313" key="2">
    <source>
        <dbReference type="Proteomes" id="UP001358586"/>
    </source>
</evidence>
<name>A0ABR0QX09_GOSAR</name>